<dbReference type="SUPFAM" id="SSF56935">
    <property type="entry name" value="Porins"/>
    <property type="match status" value="1"/>
</dbReference>
<keyword evidence="2 11" id="KW-0813">Transport</keyword>
<keyword evidence="9 11" id="KW-0472">Membrane</keyword>
<dbReference type="InterPro" id="IPR023996">
    <property type="entry name" value="TonB-dep_OMP_SusC/RagA"/>
</dbReference>
<dbReference type="NCBIfam" id="TIGR04057">
    <property type="entry name" value="SusC_RagA_signa"/>
    <property type="match status" value="1"/>
</dbReference>
<dbReference type="PROSITE" id="PS00018">
    <property type="entry name" value="EF_HAND_1"/>
    <property type="match status" value="1"/>
</dbReference>
<dbReference type="InterPro" id="IPR036942">
    <property type="entry name" value="Beta-barrel_TonB_sf"/>
</dbReference>
<evidence type="ECO:0000256" key="11">
    <source>
        <dbReference type="PROSITE-ProRule" id="PRU01360"/>
    </source>
</evidence>
<keyword evidence="6" id="KW-0408">Iron</keyword>
<evidence type="ECO:0000256" key="6">
    <source>
        <dbReference type="ARBA" id="ARBA00023004"/>
    </source>
</evidence>
<dbReference type="PANTHER" id="PTHR32552">
    <property type="entry name" value="FERRICHROME IRON RECEPTOR-RELATED"/>
    <property type="match status" value="1"/>
</dbReference>
<feature type="domain" description="TonB-dependent receptor plug" evidence="13">
    <location>
        <begin position="122"/>
        <end position="237"/>
    </location>
</feature>
<dbReference type="Gene3D" id="2.40.170.20">
    <property type="entry name" value="TonB-dependent receptor, beta-barrel domain"/>
    <property type="match status" value="1"/>
</dbReference>
<dbReference type="SUPFAM" id="SSF49464">
    <property type="entry name" value="Carboxypeptidase regulatory domain-like"/>
    <property type="match status" value="1"/>
</dbReference>
<sequence length="1053" mass="112591">MEKIKLKKLYHAIGILLLSALLPANVFAQNSTLRGKVSDEKGAPLPGAIVRIKSGKASTSSDSNGNFSLNVPGPEATLVISYIGYTPKEVQARAAQAVSVFLLPESGNLNEVVVVGYGTQRKQDVTGAVASISGAALAEIPATNVVNQLQGRLAGVDIQASGTQPGAAGQIRVRGERSLGATGTAANAQNGPLIVLDGIPFIGGSINDINPDDVNTLDVLKDASATAIYGSRGASGVIIITTKRGKSGKALISYNAYYGISDRTSEYNFMNGQEYAAFKENAKALNSVNPGTSAYNLTAAETAGLANGTNTNWQDIIFRTGYVNNQNLSISGGNESTQFSLSAGYRKEQGIVYGQDFTRYSLRATLDHQVSERVKIGGSLAPNLAVTNGADRFPVGGVIRLSPLVSPYNADGSINLFPLAGSVDAATVNPLTIKDKETNTNQNRRLSSVNTLYAEVKIMDGLKYRANAGLSYYSGNGGAYSGPNTFYNQATSYTQASEAVNSSENYTYTFENLLTYDKTFKEKHHVTFTGLYSIERDHFQNNSFNGVGIPADYIQNYNLQQAATVSAGPGGYSETRLISYMARLNYVFDGKYSITATIRDDGSSVFPTKKYYVYPAFGAAWNIDRESFFSGIKNVVSALKLRGGYGKTSNQSVNAYSSAGNLSSNFYNFGPIGSAGSAANGYLLSNLANQNLTWEFTKQLDIGLDFALFNNRITGTVDVYDQKTDHILQVVNLPYTNGATSYTANEGKTKGRGLEIALSSANIKSQDGFNWSTDFNISFNRSEIVALHDGIQQDLGNNWFVGQPFNVIYDVKKIGIWQTSEAAQAAVYGQKPGQIKVEDLNSDGKINASDLQIIGNFQPDFTGGITNRFSYKGIDLSFVADARIGQKILAPYLSADGSAQGYPFFGNSRVNQWKVDYWTPTNPTNAFPAPDAANDKQIYASTLAVRDGSFVKMRSINLGYTFKSEMLKGSGLSSLRVYATCFNPFIIYSPLVKSGYGIDPEGNATGGAVSSTVAGTTPTAGGGTAGTTTSRAITANLNNPPTRTYQLGVSARF</sequence>
<dbReference type="Pfam" id="PF07715">
    <property type="entry name" value="Plug"/>
    <property type="match status" value="1"/>
</dbReference>
<accession>A0A521F4U5</accession>
<keyword evidence="4" id="KW-0410">Iron transport</keyword>
<evidence type="ECO:0000256" key="3">
    <source>
        <dbReference type="ARBA" id="ARBA00022452"/>
    </source>
</evidence>
<dbReference type="RefSeq" id="WP_142529854.1">
    <property type="nucleotide sequence ID" value="NZ_CBCSJO010000010.1"/>
</dbReference>
<evidence type="ECO:0000256" key="5">
    <source>
        <dbReference type="ARBA" id="ARBA00022692"/>
    </source>
</evidence>
<evidence type="ECO:0000256" key="9">
    <source>
        <dbReference type="ARBA" id="ARBA00023136"/>
    </source>
</evidence>
<dbReference type="EMBL" id="FXTN01000010">
    <property type="protein sequence ID" value="SMO91183.1"/>
    <property type="molecule type" value="Genomic_DNA"/>
</dbReference>
<dbReference type="Proteomes" id="UP000320300">
    <property type="component" value="Unassembled WGS sequence"/>
</dbReference>
<evidence type="ECO:0000256" key="2">
    <source>
        <dbReference type="ARBA" id="ARBA00022448"/>
    </source>
</evidence>
<keyword evidence="8" id="KW-0798">TonB box</keyword>
<dbReference type="Pfam" id="PF13715">
    <property type="entry name" value="CarbopepD_reg_2"/>
    <property type="match status" value="1"/>
</dbReference>
<feature type="chain" id="PRO_5022089353" evidence="12">
    <location>
        <begin position="29"/>
        <end position="1053"/>
    </location>
</feature>
<evidence type="ECO:0000256" key="4">
    <source>
        <dbReference type="ARBA" id="ARBA00022496"/>
    </source>
</evidence>
<organism evidence="14 15">
    <name type="scientific">Pedobacter westerhofensis</name>
    <dbReference type="NCBI Taxonomy" id="425512"/>
    <lineage>
        <taxon>Bacteria</taxon>
        <taxon>Pseudomonadati</taxon>
        <taxon>Bacteroidota</taxon>
        <taxon>Sphingobacteriia</taxon>
        <taxon>Sphingobacteriales</taxon>
        <taxon>Sphingobacteriaceae</taxon>
        <taxon>Pedobacter</taxon>
    </lineage>
</organism>
<evidence type="ECO:0000313" key="14">
    <source>
        <dbReference type="EMBL" id="SMO91183.1"/>
    </source>
</evidence>
<dbReference type="OrthoDB" id="9768177at2"/>
<dbReference type="Gene3D" id="2.60.40.1120">
    <property type="entry name" value="Carboxypeptidase-like, regulatory domain"/>
    <property type="match status" value="1"/>
</dbReference>
<dbReference type="Gene3D" id="2.170.130.10">
    <property type="entry name" value="TonB-dependent receptor, plug domain"/>
    <property type="match status" value="1"/>
</dbReference>
<dbReference type="AlphaFoldDB" id="A0A521F4U5"/>
<keyword evidence="15" id="KW-1185">Reference proteome</keyword>
<dbReference type="GO" id="GO:0006826">
    <property type="term" value="P:iron ion transport"/>
    <property type="evidence" value="ECO:0007669"/>
    <property type="project" value="UniProtKB-KW"/>
</dbReference>
<dbReference type="InterPro" id="IPR012910">
    <property type="entry name" value="Plug_dom"/>
</dbReference>
<evidence type="ECO:0000313" key="15">
    <source>
        <dbReference type="Proteomes" id="UP000320300"/>
    </source>
</evidence>
<dbReference type="InterPro" id="IPR008969">
    <property type="entry name" value="CarboxyPept-like_regulatory"/>
</dbReference>
<evidence type="ECO:0000256" key="10">
    <source>
        <dbReference type="ARBA" id="ARBA00023237"/>
    </source>
</evidence>
<reference evidence="14 15" key="1">
    <citation type="submission" date="2017-05" db="EMBL/GenBank/DDBJ databases">
        <authorList>
            <person name="Varghese N."/>
            <person name="Submissions S."/>
        </authorList>
    </citation>
    <scope>NUCLEOTIDE SEQUENCE [LARGE SCALE GENOMIC DNA]</scope>
    <source>
        <strain evidence="14 15">DSM 19036</strain>
    </source>
</reference>
<keyword evidence="7" id="KW-0406">Ion transport</keyword>
<protein>
    <submittedName>
        <fullName evidence="14">TonB-linked outer membrane protein, SusC/RagA family</fullName>
    </submittedName>
</protein>
<evidence type="ECO:0000256" key="1">
    <source>
        <dbReference type="ARBA" id="ARBA00004571"/>
    </source>
</evidence>
<dbReference type="NCBIfam" id="TIGR04056">
    <property type="entry name" value="OMP_RagA_SusC"/>
    <property type="match status" value="1"/>
</dbReference>
<evidence type="ECO:0000256" key="8">
    <source>
        <dbReference type="ARBA" id="ARBA00023077"/>
    </source>
</evidence>
<gene>
    <name evidence="14" type="ORF">SAMN06265348_110139</name>
</gene>
<keyword evidence="3 11" id="KW-1134">Transmembrane beta strand</keyword>
<name>A0A521F4U5_9SPHI</name>
<evidence type="ECO:0000259" key="13">
    <source>
        <dbReference type="Pfam" id="PF07715"/>
    </source>
</evidence>
<dbReference type="InterPro" id="IPR023997">
    <property type="entry name" value="TonB-dep_OMP_SusC/RagA_CS"/>
</dbReference>
<comment type="subcellular location">
    <subcellularLocation>
        <location evidence="1 11">Cell outer membrane</location>
        <topology evidence="1 11">Multi-pass membrane protein</topology>
    </subcellularLocation>
</comment>
<dbReference type="InterPro" id="IPR037066">
    <property type="entry name" value="Plug_dom_sf"/>
</dbReference>
<keyword evidence="12" id="KW-0732">Signal</keyword>
<feature type="signal peptide" evidence="12">
    <location>
        <begin position="1"/>
        <end position="28"/>
    </location>
</feature>
<keyword evidence="10 11" id="KW-0998">Cell outer membrane</keyword>
<dbReference type="InterPro" id="IPR018247">
    <property type="entry name" value="EF_Hand_1_Ca_BS"/>
</dbReference>
<evidence type="ECO:0000256" key="7">
    <source>
        <dbReference type="ARBA" id="ARBA00023065"/>
    </source>
</evidence>
<keyword evidence="5 11" id="KW-0812">Transmembrane</keyword>
<dbReference type="PROSITE" id="PS52016">
    <property type="entry name" value="TONB_DEPENDENT_REC_3"/>
    <property type="match status" value="1"/>
</dbReference>
<dbReference type="GO" id="GO:0009279">
    <property type="term" value="C:cell outer membrane"/>
    <property type="evidence" value="ECO:0007669"/>
    <property type="project" value="UniProtKB-SubCell"/>
</dbReference>
<evidence type="ECO:0000256" key="12">
    <source>
        <dbReference type="SAM" id="SignalP"/>
    </source>
</evidence>
<dbReference type="PANTHER" id="PTHR32552:SF81">
    <property type="entry name" value="TONB-DEPENDENT OUTER MEMBRANE RECEPTOR"/>
    <property type="match status" value="1"/>
</dbReference>
<proteinExistence type="inferred from homology"/>
<comment type="similarity">
    <text evidence="11">Belongs to the TonB-dependent receptor family.</text>
</comment>
<dbReference type="InterPro" id="IPR039426">
    <property type="entry name" value="TonB-dep_rcpt-like"/>
</dbReference>